<keyword evidence="2" id="KW-1185">Reference proteome</keyword>
<protein>
    <recommendedName>
        <fullName evidence="3">HEAT repeat domain-containing protein</fullName>
    </recommendedName>
</protein>
<dbReference type="Proteomes" id="UP000177506">
    <property type="component" value="Unassembled WGS sequence"/>
</dbReference>
<dbReference type="AlphaFoldDB" id="A0A1G1TG00"/>
<reference evidence="1 2" key="1">
    <citation type="submission" date="2016-08" db="EMBL/GenBank/DDBJ databases">
        <title>Hymenobacter coccineus sp. nov., Hymenobacter lapidarius sp. nov. and Hymenobacter glacialis sp. nov., isolated from Antarctic soil.</title>
        <authorList>
            <person name="Sedlacek I."/>
            <person name="Kralova S."/>
            <person name="Kyrova K."/>
            <person name="Maslanova I."/>
            <person name="Stankova E."/>
            <person name="Vrbovska V."/>
            <person name="Nemec M."/>
            <person name="Bartak M."/>
            <person name="Svec P."/>
            <person name="Busse H.-J."/>
            <person name="Pantucek R."/>
        </authorList>
    </citation>
    <scope>NUCLEOTIDE SEQUENCE [LARGE SCALE GENOMIC DNA]</scope>
    <source>
        <strain evidence="1 2">CCM 8649</strain>
    </source>
</reference>
<name>A0A1G1TG00_9BACT</name>
<dbReference type="InterPro" id="IPR011989">
    <property type="entry name" value="ARM-like"/>
</dbReference>
<accession>A0A1G1TG00</accession>
<evidence type="ECO:0000313" key="2">
    <source>
        <dbReference type="Proteomes" id="UP000177506"/>
    </source>
</evidence>
<organism evidence="1 2">
    <name type="scientific">Hymenobacter coccineus</name>
    <dbReference type="NCBI Taxonomy" id="1908235"/>
    <lineage>
        <taxon>Bacteria</taxon>
        <taxon>Pseudomonadati</taxon>
        <taxon>Bacteroidota</taxon>
        <taxon>Cytophagia</taxon>
        <taxon>Cytophagales</taxon>
        <taxon>Hymenobacteraceae</taxon>
        <taxon>Hymenobacter</taxon>
    </lineage>
</organism>
<comment type="caution">
    <text evidence="1">The sequence shown here is derived from an EMBL/GenBank/DDBJ whole genome shotgun (WGS) entry which is preliminary data.</text>
</comment>
<sequence>MAFSRKATLAEIAALRHHPDALGHYLRTLAEENPHAIELLGVYESLLNEPDWYLKEVGLYVLLFHFKRQNEGYKERALAILNDGDEDFEVRLWAATGLAECYHGTKDPAIMNGMLRMLGSTDVGSSLRNVCLQCVVKVWALTSLEVFQRAHRELSHDEALALTKNMAEFKAELQLIQHHLIAS</sequence>
<dbReference type="SUPFAM" id="SSF48371">
    <property type="entry name" value="ARM repeat"/>
    <property type="match status" value="1"/>
</dbReference>
<proteinExistence type="predicted"/>
<gene>
    <name evidence="1" type="ORF">BEN49_24460</name>
</gene>
<evidence type="ECO:0008006" key="3">
    <source>
        <dbReference type="Google" id="ProtNLM"/>
    </source>
</evidence>
<dbReference type="Gene3D" id="1.25.10.10">
    <property type="entry name" value="Leucine-rich Repeat Variant"/>
    <property type="match status" value="1"/>
</dbReference>
<evidence type="ECO:0000313" key="1">
    <source>
        <dbReference type="EMBL" id="OGX89794.1"/>
    </source>
</evidence>
<dbReference type="RefSeq" id="WP_070744405.1">
    <property type="nucleotide sequence ID" value="NZ_MDZA01000236.1"/>
</dbReference>
<dbReference type="EMBL" id="MDZA01000236">
    <property type="protein sequence ID" value="OGX89794.1"/>
    <property type="molecule type" value="Genomic_DNA"/>
</dbReference>
<dbReference type="InterPro" id="IPR016024">
    <property type="entry name" value="ARM-type_fold"/>
</dbReference>